<protein>
    <submittedName>
        <fullName evidence="1">Uncharacterized protein</fullName>
    </submittedName>
</protein>
<dbReference type="RefSeq" id="WP_002977868.1">
    <property type="nucleotide sequence ID" value="NZ_CP068486.1"/>
</dbReference>
<dbReference type="Proteomes" id="UP000279227">
    <property type="component" value="Chromosome"/>
</dbReference>
<dbReference type="GeneID" id="93021138"/>
<name>A0A3S4MP92_CHRGE</name>
<dbReference type="KEGG" id="cgle:NCTC11432_01739"/>
<organism evidence="1 2">
    <name type="scientific">Chryseobacterium gleum</name>
    <name type="common">Flavobacterium gleum</name>
    <dbReference type="NCBI Taxonomy" id="250"/>
    <lineage>
        <taxon>Bacteria</taxon>
        <taxon>Pseudomonadati</taxon>
        <taxon>Bacteroidota</taxon>
        <taxon>Flavobacteriia</taxon>
        <taxon>Flavobacteriales</taxon>
        <taxon>Weeksellaceae</taxon>
        <taxon>Chryseobacterium group</taxon>
        <taxon>Chryseobacterium</taxon>
    </lineage>
</organism>
<evidence type="ECO:0000313" key="2">
    <source>
        <dbReference type="Proteomes" id="UP000279227"/>
    </source>
</evidence>
<evidence type="ECO:0000313" key="1">
    <source>
        <dbReference type="EMBL" id="VEE06624.1"/>
    </source>
</evidence>
<dbReference type="AlphaFoldDB" id="A0A3S4MP92"/>
<dbReference type="EMBL" id="LR134289">
    <property type="protein sequence ID" value="VEE06624.1"/>
    <property type="molecule type" value="Genomic_DNA"/>
</dbReference>
<reference evidence="1 2" key="1">
    <citation type="submission" date="2018-12" db="EMBL/GenBank/DDBJ databases">
        <authorList>
            <consortium name="Pathogen Informatics"/>
        </authorList>
    </citation>
    <scope>NUCLEOTIDE SEQUENCE [LARGE SCALE GENOMIC DNA]</scope>
    <source>
        <strain evidence="1 2">NCTC11432</strain>
    </source>
</reference>
<accession>A0A3S4MP92</accession>
<gene>
    <name evidence="1" type="ORF">NCTC11432_01739</name>
</gene>
<dbReference type="STRING" id="525257.HMPREF0204_12721"/>
<proteinExistence type="predicted"/>
<sequence>MKKILTKFTNFAYNSFIQKDIYHVTWFVIENKYDDYQIICFSKEQADLFIHYTLQNLDNFPEANKECLDSSNEEAENFYNEDIITPIYQIHLTQTPEVELNKQSDIMKQIFLHDSNGYFKHTYNLSFDVIGYVTYIE</sequence>